<evidence type="ECO:0000256" key="1">
    <source>
        <dbReference type="ARBA" id="ARBA00023125"/>
    </source>
</evidence>
<dbReference type="InterPro" id="IPR039420">
    <property type="entry name" value="WalR-like"/>
</dbReference>
<dbReference type="InterPro" id="IPR011006">
    <property type="entry name" value="CheY-like_superfamily"/>
</dbReference>
<dbReference type="SUPFAM" id="SSF52172">
    <property type="entry name" value="CheY-like"/>
    <property type="match status" value="1"/>
</dbReference>
<dbReference type="InterPro" id="IPR000792">
    <property type="entry name" value="Tscrpt_reg_LuxR_C"/>
</dbReference>
<evidence type="ECO:0000256" key="2">
    <source>
        <dbReference type="PROSITE-ProRule" id="PRU00169"/>
    </source>
</evidence>
<protein>
    <submittedName>
        <fullName evidence="4">Response regulator</fullName>
    </submittedName>
</protein>
<evidence type="ECO:0000313" key="5">
    <source>
        <dbReference type="Proteomes" id="UP001072034"/>
    </source>
</evidence>
<dbReference type="InterPro" id="IPR016032">
    <property type="entry name" value="Sig_transdc_resp-reg_C-effctor"/>
</dbReference>
<keyword evidence="2" id="KW-0597">Phosphoprotein</keyword>
<reference evidence="4" key="1">
    <citation type="submission" date="2022-10" db="EMBL/GenBank/DDBJ databases">
        <title>Genome sequence of Actinomyces israelii ATCC 10048.</title>
        <authorList>
            <person name="Watt R.M."/>
            <person name="Tong W.M."/>
        </authorList>
    </citation>
    <scope>NUCLEOTIDE SEQUENCE</scope>
    <source>
        <strain evidence="4">ATCC 10048</strain>
    </source>
</reference>
<dbReference type="SUPFAM" id="SSF46894">
    <property type="entry name" value="C-terminal effector domain of the bipartite response regulators"/>
    <property type="match status" value="1"/>
</dbReference>
<dbReference type="InterPro" id="IPR036388">
    <property type="entry name" value="WH-like_DNA-bd_sf"/>
</dbReference>
<dbReference type="PANTHER" id="PTHR43214">
    <property type="entry name" value="TWO-COMPONENT RESPONSE REGULATOR"/>
    <property type="match status" value="1"/>
</dbReference>
<dbReference type="RefSeq" id="WP_268917962.1">
    <property type="nucleotide sequence ID" value="NZ_CP124548.1"/>
</dbReference>
<dbReference type="EMBL" id="JAPTMY010000025">
    <property type="protein sequence ID" value="MCZ0858600.1"/>
    <property type="molecule type" value="Genomic_DNA"/>
</dbReference>
<gene>
    <name evidence="4" type="ORF">OHJ16_11155</name>
</gene>
<dbReference type="SMART" id="SM00448">
    <property type="entry name" value="REC"/>
    <property type="match status" value="1"/>
</dbReference>
<dbReference type="PROSITE" id="PS00622">
    <property type="entry name" value="HTH_LUXR_1"/>
    <property type="match status" value="1"/>
</dbReference>
<evidence type="ECO:0000313" key="4">
    <source>
        <dbReference type="EMBL" id="MCZ0858600.1"/>
    </source>
</evidence>
<sequence length="224" mass="24186">MSEQQYVLVIDDHSIIAQGCQYQFTQAGLPWTVQWVPSLHTAEGLPVPELGAAEGLPVPDLAVLDLRLADGSTPMDNVRELNERSVPVIIYTSGDEPVLVREAIAAGVLAIVRKSAPDGELIDAATAALDRIPRAGLDWASALDTDGDFVAEHLAPLEVRILSLYAMGAKSVTVARELGCTVPTVNTYVARIREKYRKAGRPADTRVDLFRRAAEDGLVGYRIA</sequence>
<comment type="caution">
    <text evidence="4">The sequence shown here is derived from an EMBL/GenBank/DDBJ whole genome shotgun (WGS) entry which is preliminary data.</text>
</comment>
<accession>A0ABT4IBM1</accession>
<dbReference type="Pfam" id="PF00196">
    <property type="entry name" value="GerE"/>
    <property type="match status" value="1"/>
</dbReference>
<feature type="modified residue" description="4-aspartylphosphate" evidence="2">
    <location>
        <position position="65"/>
    </location>
</feature>
<dbReference type="Gene3D" id="3.40.50.2300">
    <property type="match status" value="1"/>
</dbReference>
<dbReference type="Gene3D" id="1.10.10.10">
    <property type="entry name" value="Winged helix-like DNA-binding domain superfamily/Winged helix DNA-binding domain"/>
    <property type="match status" value="1"/>
</dbReference>
<dbReference type="Proteomes" id="UP001072034">
    <property type="component" value="Unassembled WGS sequence"/>
</dbReference>
<feature type="domain" description="Response regulatory" evidence="3">
    <location>
        <begin position="6"/>
        <end position="129"/>
    </location>
</feature>
<keyword evidence="1" id="KW-0238">DNA-binding</keyword>
<evidence type="ECO:0000259" key="3">
    <source>
        <dbReference type="PROSITE" id="PS50110"/>
    </source>
</evidence>
<dbReference type="InterPro" id="IPR001789">
    <property type="entry name" value="Sig_transdc_resp-reg_receiver"/>
</dbReference>
<keyword evidence="5" id="KW-1185">Reference proteome</keyword>
<dbReference type="Pfam" id="PF00072">
    <property type="entry name" value="Response_reg"/>
    <property type="match status" value="1"/>
</dbReference>
<dbReference type="PROSITE" id="PS50110">
    <property type="entry name" value="RESPONSE_REGULATORY"/>
    <property type="match status" value="1"/>
</dbReference>
<name>A0ABT4IBM1_9ACTO</name>
<dbReference type="SMART" id="SM00421">
    <property type="entry name" value="HTH_LUXR"/>
    <property type="match status" value="1"/>
</dbReference>
<proteinExistence type="predicted"/>
<organism evidence="4 5">
    <name type="scientific">Actinomyces israelii</name>
    <dbReference type="NCBI Taxonomy" id="1659"/>
    <lineage>
        <taxon>Bacteria</taxon>
        <taxon>Bacillati</taxon>
        <taxon>Actinomycetota</taxon>
        <taxon>Actinomycetes</taxon>
        <taxon>Actinomycetales</taxon>
        <taxon>Actinomycetaceae</taxon>
        <taxon>Actinomyces</taxon>
    </lineage>
</organism>